<evidence type="ECO:0000256" key="1">
    <source>
        <dbReference type="SAM" id="SignalP"/>
    </source>
</evidence>
<dbReference type="Proteomes" id="UP001549921">
    <property type="component" value="Unassembled WGS sequence"/>
</dbReference>
<protein>
    <submittedName>
        <fullName evidence="2">Uncharacterized protein</fullName>
    </submittedName>
</protein>
<gene>
    <name evidence="2" type="ORF">ABMA28_012203</name>
</gene>
<accession>A0ABD0TM00</accession>
<reference evidence="2 3" key="1">
    <citation type="submission" date="2024-06" db="EMBL/GenBank/DDBJ databases">
        <title>A chromosome-level genome assembly of beet webworm, Loxostege sticticalis.</title>
        <authorList>
            <person name="Zhang Y."/>
        </authorList>
    </citation>
    <scope>NUCLEOTIDE SEQUENCE [LARGE SCALE GENOMIC DNA]</scope>
    <source>
        <strain evidence="2">AQ028</strain>
        <tissue evidence="2">Male pupae</tissue>
    </source>
</reference>
<comment type="caution">
    <text evidence="2">The sequence shown here is derived from an EMBL/GenBank/DDBJ whole genome shotgun (WGS) entry which is preliminary data.</text>
</comment>
<feature type="signal peptide" evidence="1">
    <location>
        <begin position="1"/>
        <end position="20"/>
    </location>
</feature>
<proteinExistence type="predicted"/>
<dbReference type="EMBL" id="JBEDNZ010000003">
    <property type="protein sequence ID" value="KAL0850377.1"/>
    <property type="molecule type" value="Genomic_DNA"/>
</dbReference>
<name>A0ABD0TM00_LOXSC</name>
<feature type="chain" id="PRO_5044885617" evidence="1">
    <location>
        <begin position="21"/>
        <end position="198"/>
    </location>
</feature>
<keyword evidence="1" id="KW-0732">Signal</keyword>
<evidence type="ECO:0000313" key="2">
    <source>
        <dbReference type="EMBL" id="KAL0850377.1"/>
    </source>
</evidence>
<evidence type="ECO:0000313" key="3">
    <source>
        <dbReference type="Proteomes" id="UP001549921"/>
    </source>
</evidence>
<sequence>MLQRPVQILILATLLCTVFASKPHSKLTSCQEFTHGLTFNDSQAIGNWHLLHYRTEKGFGSGDPYCVEFTPVSDEERKELSERIGQYVENLKWESLTLKMRVPCAGQKTNRNRDYYLERLDGDGSYRTLQMPSPTAKLDLAEFHRYPMRLKIVEGQFLGMMDCHEKFVFLLGKQPADGTRLDDRLKKMIEIYWPEEHD</sequence>
<organism evidence="2 3">
    <name type="scientific">Loxostege sticticalis</name>
    <name type="common">Beet webworm moth</name>
    <dbReference type="NCBI Taxonomy" id="481309"/>
    <lineage>
        <taxon>Eukaryota</taxon>
        <taxon>Metazoa</taxon>
        <taxon>Ecdysozoa</taxon>
        <taxon>Arthropoda</taxon>
        <taxon>Hexapoda</taxon>
        <taxon>Insecta</taxon>
        <taxon>Pterygota</taxon>
        <taxon>Neoptera</taxon>
        <taxon>Endopterygota</taxon>
        <taxon>Lepidoptera</taxon>
        <taxon>Glossata</taxon>
        <taxon>Ditrysia</taxon>
        <taxon>Pyraloidea</taxon>
        <taxon>Crambidae</taxon>
        <taxon>Pyraustinae</taxon>
        <taxon>Loxostege</taxon>
    </lineage>
</organism>
<dbReference type="AlphaFoldDB" id="A0ABD0TM00"/>